<feature type="region of interest" description="Disordered" evidence="3">
    <location>
        <begin position="440"/>
        <end position="570"/>
    </location>
</feature>
<proteinExistence type="predicted"/>
<evidence type="ECO:0000313" key="5">
    <source>
        <dbReference type="RefSeq" id="XP_042565425.1"/>
    </source>
</evidence>
<dbReference type="PROSITE" id="PS50005">
    <property type="entry name" value="TPR"/>
    <property type="match status" value="1"/>
</dbReference>
<organism evidence="4 5">
    <name type="scientific">Clupea harengus</name>
    <name type="common">Atlantic herring</name>
    <dbReference type="NCBI Taxonomy" id="7950"/>
    <lineage>
        <taxon>Eukaryota</taxon>
        <taxon>Metazoa</taxon>
        <taxon>Chordata</taxon>
        <taxon>Craniata</taxon>
        <taxon>Vertebrata</taxon>
        <taxon>Euteleostomi</taxon>
        <taxon>Actinopterygii</taxon>
        <taxon>Neopterygii</taxon>
        <taxon>Teleostei</taxon>
        <taxon>Clupei</taxon>
        <taxon>Clupeiformes</taxon>
        <taxon>Clupeoidei</taxon>
        <taxon>Clupeidae</taxon>
        <taxon>Clupea</taxon>
    </lineage>
</organism>
<feature type="compositionally biased region" description="Polar residues" evidence="3">
    <location>
        <begin position="532"/>
        <end position="541"/>
    </location>
</feature>
<dbReference type="KEGG" id="char:105893427"/>
<reference evidence="5" key="1">
    <citation type="submission" date="2025-08" db="UniProtKB">
        <authorList>
            <consortium name="RefSeq"/>
        </authorList>
    </citation>
    <scope>IDENTIFICATION</scope>
</reference>
<keyword evidence="1 2" id="KW-0802">TPR repeat</keyword>
<accession>A0A8M1KS25</accession>
<dbReference type="RefSeq" id="XP_042565425.1">
    <property type="nucleotide sequence ID" value="XM_042709491.1"/>
</dbReference>
<dbReference type="GeneID" id="105893427"/>
<evidence type="ECO:0000256" key="3">
    <source>
        <dbReference type="SAM" id="MobiDB-lite"/>
    </source>
</evidence>
<gene>
    <name evidence="5" type="primary">LOC105893427</name>
</gene>
<feature type="repeat" description="TPR" evidence="2">
    <location>
        <begin position="162"/>
        <end position="195"/>
    </location>
</feature>
<dbReference type="PANTHER" id="PTHR12558">
    <property type="entry name" value="CELL DIVISION CYCLE 16,23,27"/>
    <property type="match status" value="1"/>
</dbReference>
<dbReference type="PANTHER" id="PTHR12558:SF13">
    <property type="entry name" value="CELL DIVISION CYCLE PROTEIN 27 HOMOLOG"/>
    <property type="match status" value="1"/>
</dbReference>
<feature type="compositionally biased region" description="Gly residues" evidence="3">
    <location>
        <begin position="466"/>
        <end position="481"/>
    </location>
</feature>
<sequence length="727" mass="78704">MMQYAEGQSPLDCLEEAAIHYSSAIKLKPRDSKLHYLLGRTLEEHHYAEEMYGLKKKDTGDAQELGSAKTAGRLDEILAVCKLHGCTGTPTLENKLKALDTEFHQLKEQGQSTKAEYVQTLFLWLSKKAKKDGQSSLADEESWLFRALLKYLDAWSLSQDSWEHNLHVGRLLLLQGNSREALQHLQNALALRPSQPALRFYTGMALLQQDGNSEKQEKEAALYLQQGLEYVMARALAAPEHGRGEKPDHTDPLSTVNVQFLRGCYSLGTLLSRNAPSGRSMTAEQVYHIVVSLAAQGMARCVCRGEVAQQLEWVLLDGHFALLQALNQQQPGTGKQAWFAQRCQALSALIRLTSITPCRELLDIQEKLGVVTAPRSSHALGLLGVTQLAQYDSEPQSERGQVALADACLSFQASIELEGSSQTGDAPEKLAKQPWWQERLAQKAGAAKQTASKSTGAPGPSEAGAAGKGTGRGRGTPGRGGAVAAAAKSGAASRGGKAVPTAKPAPPAARGRAAGTPPAKADGAAKAPGKPSSKTQLSPSKSKQECSGPLAKPQVDEAPSSNTRIAGVINPKSHAPRLGLARALTRSAETHQEACSLYQEVISMAPEVHDAYIELADLLVKTDPLAAVEVYSSFPLRPATEQTFDDAFITGEIVRILMKQELYDHPSLGPNLIAYGKVMGLGCLEKYIDVLEGKFKTNLLKIMYAGIHDKSVDDKDLKEFFRFKCWI</sequence>
<dbReference type="Proteomes" id="UP000515152">
    <property type="component" value="Chromosome 13"/>
</dbReference>
<keyword evidence="4" id="KW-1185">Reference proteome</keyword>
<protein>
    <submittedName>
        <fullName evidence="5">Uncharacterized protein LOC105893427</fullName>
    </submittedName>
</protein>
<evidence type="ECO:0000313" key="4">
    <source>
        <dbReference type="Proteomes" id="UP000515152"/>
    </source>
</evidence>
<dbReference type="InterPro" id="IPR019734">
    <property type="entry name" value="TPR_rpt"/>
</dbReference>
<feature type="compositionally biased region" description="Low complexity" evidence="3">
    <location>
        <begin position="482"/>
        <end position="531"/>
    </location>
</feature>
<name>A0A8M1KS25_CLUHA</name>
<dbReference type="OrthoDB" id="9991317at2759"/>
<evidence type="ECO:0000256" key="2">
    <source>
        <dbReference type="PROSITE-ProRule" id="PRU00339"/>
    </source>
</evidence>
<evidence type="ECO:0000256" key="1">
    <source>
        <dbReference type="ARBA" id="ARBA00022803"/>
    </source>
</evidence>
<feature type="compositionally biased region" description="Low complexity" evidence="3">
    <location>
        <begin position="456"/>
        <end position="465"/>
    </location>
</feature>
<dbReference type="AlphaFoldDB" id="A0A8M1KS25"/>